<dbReference type="Proteomes" id="UP000654075">
    <property type="component" value="Unassembled WGS sequence"/>
</dbReference>
<evidence type="ECO:0000313" key="1">
    <source>
        <dbReference type="EMBL" id="CAE8595636.1"/>
    </source>
</evidence>
<dbReference type="EMBL" id="CAJNNV010007984">
    <property type="protein sequence ID" value="CAE8595636.1"/>
    <property type="molecule type" value="Genomic_DNA"/>
</dbReference>
<accession>A0A813E6A4</accession>
<comment type="caution">
    <text evidence="1">The sequence shown here is derived from an EMBL/GenBank/DDBJ whole genome shotgun (WGS) entry which is preliminary data.</text>
</comment>
<gene>
    <name evidence="1" type="ORF">PGLA1383_LOCUS14144</name>
</gene>
<dbReference type="AlphaFoldDB" id="A0A813E6A4"/>
<sequence length="192" mass="20925">MGDFLWRWRRDSYHFSIWGGLQRGLDMEVTCPSLRVALHTSNLKRACNRDASLSYEREAQGIMAAGLCLAAAAQGGLSGRVARSCRRLAWQAEELLAKADDVSTLRWTVAESGHCGARSFLRLLSEHWSLLSSQQAGTGPGAKLGGRSRGFITRFLQAALNANATGRYSINDSAPVLNPEVANRLEVMSSSI</sequence>
<keyword evidence="2" id="KW-1185">Reference proteome</keyword>
<reference evidence="1" key="1">
    <citation type="submission" date="2021-02" db="EMBL/GenBank/DDBJ databases">
        <authorList>
            <person name="Dougan E. K."/>
            <person name="Rhodes N."/>
            <person name="Thang M."/>
            <person name="Chan C."/>
        </authorList>
    </citation>
    <scope>NUCLEOTIDE SEQUENCE</scope>
</reference>
<evidence type="ECO:0000313" key="2">
    <source>
        <dbReference type="Proteomes" id="UP000654075"/>
    </source>
</evidence>
<organism evidence="1 2">
    <name type="scientific">Polarella glacialis</name>
    <name type="common">Dinoflagellate</name>
    <dbReference type="NCBI Taxonomy" id="89957"/>
    <lineage>
        <taxon>Eukaryota</taxon>
        <taxon>Sar</taxon>
        <taxon>Alveolata</taxon>
        <taxon>Dinophyceae</taxon>
        <taxon>Suessiales</taxon>
        <taxon>Suessiaceae</taxon>
        <taxon>Polarella</taxon>
    </lineage>
</organism>
<name>A0A813E6A4_POLGL</name>
<protein>
    <submittedName>
        <fullName evidence="1">Uncharacterized protein</fullName>
    </submittedName>
</protein>
<proteinExistence type="predicted"/>